<protein>
    <submittedName>
        <fullName evidence="4">Acidic repeat-containing protein-like</fullName>
    </submittedName>
</protein>
<feature type="compositionally biased region" description="Low complexity" evidence="1">
    <location>
        <begin position="37"/>
        <end position="49"/>
    </location>
</feature>
<name>A0A0N4W4Y7_HAEPC</name>
<dbReference type="OMA" id="HEDDYNK"/>
<feature type="region of interest" description="Disordered" evidence="1">
    <location>
        <begin position="1"/>
        <end position="144"/>
    </location>
</feature>
<evidence type="ECO:0000256" key="1">
    <source>
        <dbReference type="SAM" id="MobiDB-lite"/>
    </source>
</evidence>
<accession>A0A0N4W4Y7</accession>
<evidence type="ECO:0000313" key="2">
    <source>
        <dbReference type="EMBL" id="VDO24513.1"/>
    </source>
</evidence>
<evidence type="ECO:0000313" key="4">
    <source>
        <dbReference type="WBParaSite" id="HPLM_0000498601-mRNA-1"/>
    </source>
</evidence>
<proteinExistence type="predicted"/>
<reference evidence="2 3" key="2">
    <citation type="submission" date="2018-11" db="EMBL/GenBank/DDBJ databases">
        <authorList>
            <consortium name="Pathogen Informatics"/>
        </authorList>
    </citation>
    <scope>NUCLEOTIDE SEQUENCE [LARGE SCALE GENOMIC DNA]</scope>
    <source>
        <strain evidence="2 3">MHpl1</strain>
    </source>
</reference>
<organism evidence="4">
    <name type="scientific">Haemonchus placei</name>
    <name type="common">Barber's pole worm</name>
    <dbReference type="NCBI Taxonomy" id="6290"/>
    <lineage>
        <taxon>Eukaryota</taxon>
        <taxon>Metazoa</taxon>
        <taxon>Ecdysozoa</taxon>
        <taxon>Nematoda</taxon>
        <taxon>Chromadorea</taxon>
        <taxon>Rhabditida</taxon>
        <taxon>Rhabditina</taxon>
        <taxon>Rhabditomorpha</taxon>
        <taxon>Strongyloidea</taxon>
        <taxon>Trichostrongylidae</taxon>
        <taxon>Haemonchus</taxon>
    </lineage>
</organism>
<gene>
    <name evidence="2" type="ORF">HPLM_LOCUS4978</name>
</gene>
<reference evidence="4" key="1">
    <citation type="submission" date="2017-02" db="UniProtKB">
        <authorList>
            <consortium name="WormBaseParasite"/>
        </authorList>
    </citation>
    <scope>IDENTIFICATION</scope>
</reference>
<keyword evidence="3" id="KW-1185">Reference proteome</keyword>
<evidence type="ECO:0000313" key="3">
    <source>
        <dbReference type="Proteomes" id="UP000268014"/>
    </source>
</evidence>
<dbReference type="AlphaFoldDB" id="A0A0N4W4Y7"/>
<feature type="compositionally biased region" description="Acidic residues" evidence="1">
    <location>
        <begin position="93"/>
        <end position="122"/>
    </location>
</feature>
<dbReference type="WBParaSite" id="HPLM_0000498601-mRNA-1">
    <property type="protein sequence ID" value="HPLM_0000498601-mRNA-1"/>
    <property type="gene ID" value="HPLM_0000498601"/>
</dbReference>
<sequence>MRPELHTIVYQTVLDSAPFEGETNKSGTGQNEDDDSTSYTSTTDLSASESESDSSDEEEEEEDESSEDEDVKNDKKLIKAQPSSGRGDQKADSDEDTDSRDESSSEIDSEEDDESEESSECDDIFRKPIRMESPIRSPPTGVKRRAVAARVNIPARYGESDA</sequence>
<dbReference type="EMBL" id="UZAF01016273">
    <property type="protein sequence ID" value="VDO24513.1"/>
    <property type="molecule type" value="Genomic_DNA"/>
</dbReference>
<feature type="compositionally biased region" description="Acidic residues" evidence="1">
    <location>
        <begin position="50"/>
        <end position="71"/>
    </location>
</feature>
<dbReference type="Proteomes" id="UP000268014">
    <property type="component" value="Unassembled WGS sequence"/>
</dbReference>